<sequence length="126" mass="14149">MYWEADKAQLDELCQEVHRLVTNREYEKAKALAEQAMAAYPNAPQPHNLLGIVLEKMQCHALAMRHFRAAYALDPGYGPVGKSLDTFGTFRSGGKPNFGDEDCEHEGKGRHWQACEASSTGHMTRR</sequence>
<reference evidence="1" key="1">
    <citation type="submission" date="2020-10" db="EMBL/GenBank/DDBJ databases">
        <authorList>
            <person name="Gilroy R."/>
        </authorList>
    </citation>
    <scope>NUCLEOTIDE SEQUENCE</scope>
    <source>
        <strain evidence="1">13361</strain>
    </source>
</reference>
<accession>A0A9D0Z4Y0</accession>
<dbReference type="SUPFAM" id="SSF48452">
    <property type="entry name" value="TPR-like"/>
    <property type="match status" value="1"/>
</dbReference>
<evidence type="ECO:0008006" key="3">
    <source>
        <dbReference type="Google" id="ProtNLM"/>
    </source>
</evidence>
<reference evidence="1" key="2">
    <citation type="journal article" date="2021" name="PeerJ">
        <title>Extensive microbial diversity within the chicken gut microbiome revealed by metagenomics and culture.</title>
        <authorList>
            <person name="Gilroy R."/>
            <person name="Ravi A."/>
            <person name="Getino M."/>
            <person name="Pursley I."/>
            <person name="Horton D.L."/>
            <person name="Alikhan N.F."/>
            <person name="Baker D."/>
            <person name="Gharbi K."/>
            <person name="Hall N."/>
            <person name="Watson M."/>
            <person name="Adriaenssens E.M."/>
            <person name="Foster-Nyarko E."/>
            <person name="Jarju S."/>
            <person name="Secka A."/>
            <person name="Antonio M."/>
            <person name="Oren A."/>
            <person name="Chaudhuri R.R."/>
            <person name="La Ragione R."/>
            <person name="Hildebrand F."/>
            <person name="Pallen M.J."/>
        </authorList>
    </citation>
    <scope>NUCLEOTIDE SEQUENCE</scope>
    <source>
        <strain evidence="1">13361</strain>
    </source>
</reference>
<dbReference type="AlphaFoldDB" id="A0A9D0Z4Y0"/>
<dbReference type="Proteomes" id="UP000886796">
    <property type="component" value="Unassembled WGS sequence"/>
</dbReference>
<protein>
    <recommendedName>
        <fullName evidence="3">Tetratricopeptide repeat protein</fullName>
    </recommendedName>
</protein>
<name>A0A9D0Z4Y0_9FIRM</name>
<evidence type="ECO:0000313" key="1">
    <source>
        <dbReference type="EMBL" id="HIQ68686.1"/>
    </source>
</evidence>
<proteinExistence type="predicted"/>
<dbReference type="Gene3D" id="1.25.40.10">
    <property type="entry name" value="Tetratricopeptide repeat domain"/>
    <property type="match status" value="1"/>
</dbReference>
<comment type="caution">
    <text evidence="1">The sequence shown here is derived from an EMBL/GenBank/DDBJ whole genome shotgun (WGS) entry which is preliminary data.</text>
</comment>
<evidence type="ECO:0000313" key="2">
    <source>
        <dbReference type="Proteomes" id="UP000886796"/>
    </source>
</evidence>
<dbReference type="EMBL" id="DVFK01000119">
    <property type="protein sequence ID" value="HIQ68686.1"/>
    <property type="molecule type" value="Genomic_DNA"/>
</dbReference>
<gene>
    <name evidence="1" type="ORF">IAB74_09290</name>
</gene>
<organism evidence="1 2">
    <name type="scientific">Candidatus Faecousia excrementigallinarum</name>
    <dbReference type="NCBI Taxonomy" id="2840806"/>
    <lineage>
        <taxon>Bacteria</taxon>
        <taxon>Bacillati</taxon>
        <taxon>Bacillota</taxon>
        <taxon>Clostridia</taxon>
        <taxon>Eubacteriales</taxon>
        <taxon>Oscillospiraceae</taxon>
        <taxon>Faecousia</taxon>
    </lineage>
</organism>
<dbReference type="InterPro" id="IPR011990">
    <property type="entry name" value="TPR-like_helical_dom_sf"/>
</dbReference>